<evidence type="ECO:0000256" key="5">
    <source>
        <dbReference type="ARBA" id="ARBA00022759"/>
    </source>
</evidence>
<evidence type="ECO:0000313" key="10">
    <source>
        <dbReference type="Proteomes" id="UP001168528"/>
    </source>
</evidence>
<comment type="caution">
    <text evidence="9">The sequence shown here is derived from an EMBL/GenBank/DDBJ whole genome shotgun (WGS) entry which is preliminary data.</text>
</comment>
<evidence type="ECO:0000256" key="8">
    <source>
        <dbReference type="HAMAP-Rule" id="MF_01818"/>
    </source>
</evidence>
<keyword evidence="7 8" id="KW-0862">Zinc</keyword>
<feature type="binding site" evidence="8">
    <location>
        <position position="269"/>
    </location>
    <ligand>
        <name>Zn(2+)</name>
        <dbReference type="ChEBI" id="CHEBI:29105"/>
        <label>2</label>
        <note>catalytic</note>
    </ligand>
</feature>
<dbReference type="PANTHER" id="PTHR46018">
    <property type="entry name" value="ZINC PHOSPHODIESTERASE ELAC PROTEIN 1"/>
    <property type="match status" value="1"/>
</dbReference>
<dbReference type="InterPro" id="IPR013471">
    <property type="entry name" value="RNase_Z/BN"/>
</dbReference>
<dbReference type="Gene3D" id="3.60.15.10">
    <property type="entry name" value="Ribonuclease Z/Hydroxyacylglutathione hydrolase-like"/>
    <property type="match status" value="1"/>
</dbReference>
<comment type="similarity">
    <text evidence="8">Belongs to the RNase Z family.</text>
</comment>
<comment type="function">
    <text evidence="8">Zinc phosphodiesterase, which displays some tRNA 3'-processing endonuclease activity. Probably involved in tRNA maturation, by removing a 3'-trailer from precursor tRNA.</text>
</comment>
<evidence type="ECO:0000313" key="9">
    <source>
        <dbReference type="EMBL" id="MDO1446376.1"/>
    </source>
</evidence>
<evidence type="ECO:0000256" key="2">
    <source>
        <dbReference type="ARBA" id="ARBA00022694"/>
    </source>
</evidence>
<feature type="binding site" evidence="8">
    <location>
        <position position="211"/>
    </location>
    <ligand>
        <name>Zn(2+)</name>
        <dbReference type="ChEBI" id="CHEBI:29105"/>
        <label>2</label>
        <note>catalytic</note>
    </ligand>
</feature>
<keyword evidence="4 8" id="KW-0479">Metal-binding</keyword>
<evidence type="ECO:0000256" key="1">
    <source>
        <dbReference type="ARBA" id="ARBA00011738"/>
    </source>
</evidence>
<dbReference type="InterPro" id="IPR036866">
    <property type="entry name" value="RibonucZ/Hydroxyglut_hydro"/>
</dbReference>
<dbReference type="HAMAP" id="MF_01818">
    <property type="entry name" value="RNase_Z_BN"/>
    <property type="match status" value="1"/>
</dbReference>
<dbReference type="NCBIfam" id="NF000801">
    <property type="entry name" value="PRK00055.1-3"/>
    <property type="match status" value="1"/>
</dbReference>
<dbReference type="RefSeq" id="WP_302037182.1">
    <property type="nucleotide sequence ID" value="NZ_JAUKPO010000004.1"/>
</dbReference>
<feature type="binding site" evidence="8">
    <location>
        <position position="211"/>
    </location>
    <ligand>
        <name>Zn(2+)</name>
        <dbReference type="ChEBI" id="CHEBI:29105"/>
        <label>1</label>
        <note>catalytic</note>
    </ligand>
</feature>
<reference evidence="9" key="1">
    <citation type="submission" date="2023-07" db="EMBL/GenBank/DDBJ databases">
        <title>The genome sequence of Rhodocytophaga aerolata KACC 12507.</title>
        <authorList>
            <person name="Zhang X."/>
        </authorList>
    </citation>
    <scope>NUCLEOTIDE SEQUENCE</scope>
    <source>
        <strain evidence="9">KACC 12507</strain>
    </source>
</reference>
<dbReference type="CDD" id="cd07717">
    <property type="entry name" value="RNaseZ_ZiPD-like_MBL-fold"/>
    <property type="match status" value="1"/>
</dbReference>
<dbReference type="NCBIfam" id="TIGR02651">
    <property type="entry name" value="RNase_Z"/>
    <property type="match status" value="1"/>
</dbReference>
<comment type="subunit">
    <text evidence="1 8">Homodimer.</text>
</comment>
<keyword evidence="5 8" id="KW-0255">Endonuclease</keyword>
<keyword evidence="3 8" id="KW-0540">Nuclease</keyword>
<dbReference type="PANTHER" id="PTHR46018:SF2">
    <property type="entry name" value="ZINC PHOSPHODIESTERASE ELAC PROTEIN 1"/>
    <property type="match status" value="1"/>
</dbReference>
<dbReference type="EMBL" id="JAUKPO010000004">
    <property type="protein sequence ID" value="MDO1446376.1"/>
    <property type="molecule type" value="Genomic_DNA"/>
</dbReference>
<feature type="active site" description="Proton acceptor" evidence="8">
    <location>
        <position position="66"/>
    </location>
</feature>
<gene>
    <name evidence="8" type="primary">rnz</name>
    <name evidence="9" type="ORF">Q0590_08960</name>
</gene>
<dbReference type="SUPFAM" id="SSF56281">
    <property type="entry name" value="Metallo-hydrolase/oxidoreductase"/>
    <property type="match status" value="1"/>
</dbReference>
<dbReference type="Pfam" id="PF23023">
    <property type="entry name" value="Anti-Pycsar_Apyc1"/>
    <property type="match status" value="1"/>
</dbReference>
<evidence type="ECO:0000256" key="7">
    <source>
        <dbReference type="ARBA" id="ARBA00022833"/>
    </source>
</evidence>
<organism evidence="9 10">
    <name type="scientific">Rhodocytophaga aerolata</name>
    <dbReference type="NCBI Taxonomy" id="455078"/>
    <lineage>
        <taxon>Bacteria</taxon>
        <taxon>Pseudomonadati</taxon>
        <taxon>Bacteroidota</taxon>
        <taxon>Cytophagia</taxon>
        <taxon>Cytophagales</taxon>
        <taxon>Rhodocytophagaceae</taxon>
        <taxon>Rhodocytophaga</taxon>
    </lineage>
</organism>
<feature type="binding site" evidence="8">
    <location>
        <position position="62"/>
    </location>
    <ligand>
        <name>Zn(2+)</name>
        <dbReference type="ChEBI" id="CHEBI:29105"/>
        <label>1</label>
        <note>catalytic</note>
    </ligand>
</feature>
<feature type="binding site" evidence="8">
    <location>
        <position position="141"/>
    </location>
    <ligand>
        <name>Zn(2+)</name>
        <dbReference type="ChEBI" id="CHEBI:29105"/>
        <label>1</label>
        <note>catalytic</note>
    </ligand>
</feature>
<feature type="binding site" evidence="8">
    <location>
        <position position="66"/>
    </location>
    <ligand>
        <name>Zn(2+)</name>
        <dbReference type="ChEBI" id="CHEBI:29105"/>
        <label>2</label>
        <note>catalytic</note>
    </ligand>
</feature>
<feature type="binding site" evidence="8">
    <location>
        <position position="64"/>
    </location>
    <ligand>
        <name>Zn(2+)</name>
        <dbReference type="ChEBI" id="CHEBI:29105"/>
        <label>1</label>
        <note>catalytic</note>
    </ligand>
</feature>
<keyword evidence="10" id="KW-1185">Reference proteome</keyword>
<comment type="cofactor">
    <cofactor evidence="8">
        <name>Zn(2+)</name>
        <dbReference type="ChEBI" id="CHEBI:29105"/>
    </cofactor>
    <text evidence="8">Binds 2 Zn(2+) ions.</text>
</comment>
<name>A0ABT8R2P9_9BACT</name>
<evidence type="ECO:0000256" key="3">
    <source>
        <dbReference type="ARBA" id="ARBA00022722"/>
    </source>
</evidence>
<evidence type="ECO:0000256" key="6">
    <source>
        <dbReference type="ARBA" id="ARBA00022801"/>
    </source>
</evidence>
<feature type="binding site" evidence="8">
    <location>
        <position position="67"/>
    </location>
    <ligand>
        <name>Zn(2+)</name>
        <dbReference type="ChEBI" id="CHEBI:29105"/>
        <label>2</label>
        <note>catalytic</note>
    </ligand>
</feature>
<dbReference type="Proteomes" id="UP001168528">
    <property type="component" value="Unassembled WGS sequence"/>
</dbReference>
<evidence type="ECO:0000256" key="4">
    <source>
        <dbReference type="ARBA" id="ARBA00022723"/>
    </source>
</evidence>
<keyword evidence="2 8" id="KW-0819">tRNA processing</keyword>
<proteinExistence type="inferred from homology"/>
<dbReference type="GO" id="GO:0042781">
    <property type="term" value="F:3'-tRNA processing endoribonuclease activity"/>
    <property type="evidence" value="ECO:0007669"/>
    <property type="project" value="UniProtKB-EC"/>
</dbReference>
<dbReference type="EC" id="3.1.26.11" evidence="8"/>
<protein>
    <recommendedName>
        <fullName evidence="8">Ribonuclease Z</fullName>
        <shortName evidence="8">RNase Z</shortName>
        <ecNumber evidence="8">3.1.26.11</ecNumber>
    </recommendedName>
    <alternativeName>
        <fullName evidence="8">tRNA 3 endonuclease</fullName>
    </alternativeName>
    <alternativeName>
        <fullName evidence="8">tRNase Z</fullName>
    </alternativeName>
</protein>
<accession>A0ABT8R2P9</accession>
<comment type="catalytic activity">
    <reaction evidence="8">
        <text>Endonucleolytic cleavage of RNA, removing extra 3' nucleotides from tRNA precursor, generating 3' termini of tRNAs. A 3'-hydroxy group is left at the tRNA terminus and a 5'-phosphoryl group is left at the trailer molecule.</text>
        <dbReference type="EC" id="3.1.26.11"/>
    </reaction>
</comment>
<keyword evidence="6 8" id="KW-0378">Hydrolase</keyword>
<sequence length="304" mass="35350">MTFTLTILGSNSAAPAYNRHPTSQLLHIQQEYFLIDCGEATQMQLNRYKIRFTKINHIFISHLHGDHYLGLVGLLSTMHLNKRTDDLFLYGPGGLVDILSLQFKYSDTRLNYRIRFRELSQQRELIYQNDNTTVETIPLNHRIQCTGFLFREKPKKRRINKDVLPDNLSLQQIIALKKGEDLYNRQGERLFKNEDLTLPPKKSRSYAYCSDTKYQECLIPQLQDVDLLYHESTFLEKEAERAAETFHSTAAQAASIAHQAGVQKLLLGHFSSRYKDLSPFLEEARQHFQESYLAIEGEEFTIDE</sequence>